<evidence type="ECO:0000256" key="7">
    <source>
        <dbReference type="SAM" id="MobiDB-lite"/>
    </source>
</evidence>
<keyword evidence="9" id="KW-0418">Kinase</keyword>
<keyword evidence="10" id="KW-1185">Reference proteome</keyword>
<evidence type="ECO:0000313" key="10">
    <source>
        <dbReference type="Proteomes" id="UP000614047"/>
    </source>
</evidence>
<comment type="caution">
    <text evidence="9">The sequence shown here is derived from an EMBL/GenBank/DDBJ whole genome shotgun (WGS) entry which is preliminary data.</text>
</comment>
<dbReference type="Gene3D" id="3.30.200.20">
    <property type="entry name" value="Phosphorylase Kinase, domain 1"/>
    <property type="match status" value="1"/>
</dbReference>
<dbReference type="PANTHER" id="PTHR19879:SF9">
    <property type="entry name" value="TRANSCRIPTION INITIATION FACTOR TFIID SUBUNIT 5"/>
    <property type="match status" value="1"/>
</dbReference>
<dbReference type="PROSITE" id="PS50082">
    <property type="entry name" value="WD_REPEATS_2"/>
    <property type="match status" value="5"/>
</dbReference>
<feature type="repeat" description="WD" evidence="5">
    <location>
        <begin position="399"/>
        <end position="440"/>
    </location>
</feature>
<evidence type="ECO:0000313" key="9">
    <source>
        <dbReference type="EMBL" id="MBG6090412.1"/>
    </source>
</evidence>
<dbReference type="CDD" id="cd00200">
    <property type="entry name" value="WD40"/>
    <property type="match status" value="1"/>
</dbReference>
<feature type="compositionally biased region" description="Pro residues" evidence="7">
    <location>
        <begin position="269"/>
        <end position="285"/>
    </location>
</feature>
<feature type="region of interest" description="Disordered" evidence="7">
    <location>
        <begin position="266"/>
        <end position="285"/>
    </location>
</feature>
<gene>
    <name evidence="9" type="ORF">IW256_004525</name>
</gene>
<dbReference type="PROSITE" id="PS00107">
    <property type="entry name" value="PROTEIN_KINASE_ATP"/>
    <property type="match status" value="1"/>
</dbReference>
<dbReference type="InterPro" id="IPR017441">
    <property type="entry name" value="Protein_kinase_ATP_BS"/>
</dbReference>
<keyword evidence="3 6" id="KW-0547">Nucleotide-binding</keyword>
<proteinExistence type="predicted"/>
<evidence type="ECO:0000256" key="3">
    <source>
        <dbReference type="ARBA" id="ARBA00022741"/>
    </source>
</evidence>
<dbReference type="Gene3D" id="1.10.510.10">
    <property type="entry name" value="Transferase(Phosphotransferase) domain 1"/>
    <property type="match status" value="1"/>
</dbReference>
<name>A0A931DJ90_9ACTN</name>
<dbReference type="PROSITE" id="PS50011">
    <property type="entry name" value="PROTEIN_KINASE_DOM"/>
    <property type="match status" value="1"/>
</dbReference>
<evidence type="ECO:0000256" key="4">
    <source>
        <dbReference type="ARBA" id="ARBA00022840"/>
    </source>
</evidence>
<dbReference type="GO" id="GO:0004672">
    <property type="term" value="F:protein kinase activity"/>
    <property type="evidence" value="ECO:0007669"/>
    <property type="project" value="InterPro"/>
</dbReference>
<dbReference type="Pfam" id="PF00069">
    <property type="entry name" value="Pkinase"/>
    <property type="match status" value="1"/>
</dbReference>
<dbReference type="InterPro" id="IPR011009">
    <property type="entry name" value="Kinase-like_dom_sf"/>
</dbReference>
<feature type="domain" description="Protein kinase" evidence="8">
    <location>
        <begin position="15"/>
        <end position="265"/>
    </location>
</feature>
<dbReference type="InterPro" id="IPR036322">
    <property type="entry name" value="WD40_repeat_dom_sf"/>
</dbReference>
<dbReference type="Gene3D" id="2.130.10.10">
    <property type="entry name" value="YVTN repeat-like/Quinoprotein amine dehydrogenase"/>
    <property type="match status" value="2"/>
</dbReference>
<evidence type="ECO:0000259" key="8">
    <source>
        <dbReference type="PROSITE" id="PS50011"/>
    </source>
</evidence>
<dbReference type="SMART" id="SM00320">
    <property type="entry name" value="WD40"/>
    <property type="match status" value="7"/>
</dbReference>
<keyword evidence="1 5" id="KW-0853">WD repeat</keyword>
<feature type="repeat" description="WD" evidence="5">
    <location>
        <begin position="541"/>
        <end position="582"/>
    </location>
</feature>
<feature type="repeat" description="WD" evidence="5">
    <location>
        <begin position="358"/>
        <end position="400"/>
    </location>
</feature>
<dbReference type="InterPro" id="IPR008271">
    <property type="entry name" value="Ser/Thr_kinase_AS"/>
</dbReference>
<sequence>MDPLRRGDPAQVGPYRIEARLGEGGMGRVYLGGSPGGRRVAVKVIRAEHAADPGFRARFAREVDAARRVGGFHTAQVIDADAEAGAPWMATAYVPGPSLRDQVTRDGPLAPDAVRRLGAALAEGLAAIHACGLVHRDLKPGNVIMSPDGPRIIDFGIARAADAEPLTSDGAVVGTYAFMAPEQVRGEQAGPAADVFALGCVLAFAATGRGPFDASSVPAIVHRVLNEEPLLNGIPMDLARAIAACLAKDPGARPAVPLLIAHLGSSRPGSPPGPAVPLPTAGPPTAPPMTKVTTTAAGVAPGGTGTRRVPRRAVLAGALAAVTATAAGGGAVLAVRRRERPREPGPAPAAQLAPAATLTGHTSGVDAIAFSPDGRLLATGSSDDDATRLWDVAAARPLRTLEADGVRGTAFSPDGRLLATAHTEPYAAIWDVASGRRISTFRGGERYSFWAVAFSPDGRTLATGSPDVRLWDLQSGRATVIDEGSFTRNMHGPLPNQVLGLRFSPDGRTLAAAYDGYGDDGDDRGALVIWDVATGRRTAVLRGPTEENMSIAFSPDGATIAVCGGGEDITLWDVAARRTTATLAGHTDEVRSLAYDRDGTLASCGVDRTVRLWDVAARRTTAVLTGHTTLLDAVALSPDGRTVAAGGGRDDDAVRLWKVR</sequence>
<dbReference type="AlphaFoldDB" id="A0A931DJ90"/>
<feature type="repeat" description="WD" evidence="5">
    <location>
        <begin position="583"/>
        <end position="623"/>
    </location>
</feature>
<dbReference type="EMBL" id="JADOUA010000001">
    <property type="protein sequence ID" value="MBG6090412.1"/>
    <property type="molecule type" value="Genomic_DNA"/>
</dbReference>
<dbReference type="InterPro" id="IPR001680">
    <property type="entry name" value="WD40_rpt"/>
</dbReference>
<keyword evidence="4 6" id="KW-0067">ATP-binding</keyword>
<dbReference type="Pfam" id="PF00400">
    <property type="entry name" value="WD40"/>
    <property type="match status" value="7"/>
</dbReference>
<dbReference type="InterPro" id="IPR019775">
    <property type="entry name" value="WD40_repeat_CS"/>
</dbReference>
<dbReference type="InterPro" id="IPR015943">
    <property type="entry name" value="WD40/YVTN_repeat-like_dom_sf"/>
</dbReference>
<organism evidence="9 10">
    <name type="scientific">Actinomadura viridis</name>
    <dbReference type="NCBI Taxonomy" id="58110"/>
    <lineage>
        <taxon>Bacteria</taxon>
        <taxon>Bacillati</taxon>
        <taxon>Actinomycetota</taxon>
        <taxon>Actinomycetes</taxon>
        <taxon>Streptosporangiales</taxon>
        <taxon>Thermomonosporaceae</taxon>
        <taxon>Actinomadura</taxon>
    </lineage>
</organism>
<evidence type="ECO:0000256" key="6">
    <source>
        <dbReference type="PROSITE-ProRule" id="PRU10141"/>
    </source>
</evidence>
<dbReference type="Proteomes" id="UP000614047">
    <property type="component" value="Unassembled WGS sequence"/>
</dbReference>
<dbReference type="SMART" id="SM00220">
    <property type="entry name" value="S_TKc"/>
    <property type="match status" value="1"/>
</dbReference>
<dbReference type="GO" id="GO:0005524">
    <property type="term" value="F:ATP binding"/>
    <property type="evidence" value="ECO:0007669"/>
    <property type="project" value="UniProtKB-UniRule"/>
</dbReference>
<dbReference type="PROSITE" id="PS00108">
    <property type="entry name" value="PROTEIN_KINASE_ST"/>
    <property type="match status" value="1"/>
</dbReference>
<evidence type="ECO:0000256" key="5">
    <source>
        <dbReference type="PROSITE-ProRule" id="PRU00221"/>
    </source>
</evidence>
<protein>
    <submittedName>
        <fullName evidence="9">Ser/Thr protein kinase</fullName>
    </submittedName>
</protein>
<dbReference type="PROSITE" id="PS50294">
    <property type="entry name" value="WD_REPEATS_REGION"/>
    <property type="match status" value="3"/>
</dbReference>
<dbReference type="RefSeq" id="WP_197012878.1">
    <property type="nucleotide sequence ID" value="NZ_JADOUA010000001.1"/>
</dbReference>
<feature type="binding site" evidence="6">
    <location>
        <position position="43"/>
    </location>
    <ligand>
        <name>ATP</name>
        <dbReference type="ChEBI" id="CHEBI:30616"/>
    </ligand>
</feature>
<dbReference type="CDD" id="cd14014">
    <property type="entry name" value="STKc_PknB_like"/>
    <property type="match status" value="1"/>
</dbReference>
<dbReference type="SUPFAM" id="SSF56112">
    <property type="entry name" value="Protein kinase-like (PK-like)"/>
    <property type="match status" value="1"/>
</dbReference>
<keyword evidence="2" id="KW-0677">Repeat</keyword>
<dbReference type="PANTHER" id="PTHR19879">
    <property type="entry name" value="TRANSCRIPTION INITIATION FACTOR TFIID"/>
    <property type="match status" value="1"/>
</dbReference>
<dbReference type="PROSITE" id="PS00678">
    <property type="entry name" value="WD_REPEATS_1"/>
    <property type="match status" value="2"/>
</dbReference>
<evidence type="ECO:0000256" key="1">
    <source>
        <dbReference type="ARBA" id="ARBA00022574"/>
    </source>
</evidence>
<feature type="repeat" description="WD" evidence="5">
    <location>
        <begin position="624"/>
        <end position="660"/>
    </location>
</feature>
<reference evidence="9" key="1">
    <citation type="submission" date="2020-11" db="EMBL/GenBank/DDBJ databases">
        <title>Sequencing the genomes of 1000 actinobacteria strains.</title>
        <authorList>
            <person name="Klenk H.-P."/>
        </authorList>
    </citation>
    <scope>NUCLEOTIDE SEQUENCE</scope>
    <source>
        <strain evidence="9">DSM 43175</strain>
    </source>
</reference>
<accession>A0A931DJ90</accession>
<evidence type="ECO:0000256" key="2">
    <source>
        <dbReference type="ARBA" id="ARBA00022737"/>
    </source>
</evidence>
<dbReference type="InterPro" id="IPR000719">
    <property type="entry name" value="Prot_kinase_dom"/>
</dbReference>
<keyword evidence="9" id="KW-0808">Transferase</keyword>
<dbReference type="SUPFAM" id="SSF50978">
    <property type="entry name" value="WD40 repeat-like"/>
    <property type="match status" value="1"/>
</dbReference>